<evidence type="ECO:0000313" key="1">
    <source>
        <dbReference type="EMBL" id="OAT50130.1"/>
    </source>
</evidence>
<dbReference type="AlphaFoldDB" id="A0A1B7JQF1"/>
<dbReference type="PATRIC" id="fig|1354264.4.peg.3431"/>
<keyword evidence="2" id="KW-1185">Reference proteome</keyword>
<dbReference type="Proteomes" id="UP000078386">
    <property type="component" value="Unassembled WGS sequence"/>
</dbReference>
<dbReference type="RefSeq" id="WP_064547019.1">
    <property type="nucleotide sequence ID" value="NZ_LXEU01000066.1"/>
</dbReference>
<organism evidence="1 2">
    <name type="scientific">Kluyvera georgiana ATCC 51603</name>
    <dbReference type="NCBI Taxonomy" id="1354264"/>
    <lineage>
        <taxon>Bacteria</taxon>
        <taxon>Pseudomonadati</taxon>
        <taxon>Pseudomonadota</taxon>
        <taxon>Gammaproteobacteria</taxon>
        <taxon>Enterobacterales</taxon>
        <taxon>Enterobacteriaceae</taxon>
        <taxon>Kluyvera</taxon>
    </lineage>
</organism>
<sequence>MVWFIDDENAVLFLYFSLRQNGYDWPPEAGEKNTSNYERKIRKLLIGQGWNERDADVFINNVHVAYKKSMPSEDEQKWFSDDPRASFWFLFKIDDNYLATTPQSFSLENNTLLNSFEPSGRSLPPTHTSRVKFIKDKIKKAIFNASTRDNIINAHREWNILISKQDIFQGVNSNTGVTPDWLLTYLRENNIFLQGYMCGESIDEKLAFCYASYFTWYSWITTSNAEKELFVKKFKNALSTQKSREKKKKGKNKLLNVSISEAAHDKMRYIAELEGISNASTIEYAINLAWQQKTRKSLK</sequence>
<dbReference type="EMBL" id="LXEU01000066">
    <property type="protein sequence ID" value="OAT50130.1"/>
    <property type="molecule type" value="Genomic_DNA"/>
</dbReference>
<comment type="caution">
    <text evidence="1">The sequence shown here is derived from an EMBL/GenBank/DDBJ whole genome shotgun (WGS) entry which is preliminary data.</text>
</comment>
<name>A0A1B7JQF1_9ENTR</name>
<reference evidence="1 2" key="1">
    <citation type="submission" date="2016-04" db="EMBL/GenBank/DDBJ databases">
        <title>ATOL: Assembling a taxonomically balanced genome-scale reconstruction of the evolutionary history of the Enterobacteriaceae.</title>
        <authorList>
            <person name="Plunkett G.III."/>
            <person name="Neeno-Eckwall E.C."/>
            <person name="Glasner J.D."/>
            <person name="Perna N.T."/>
        </authorList>
    </citation>
    <scope>NUCLEOTIDE SEQUENCE [LARGE SCALE GENOMIC DNA]</scope>
    <source>
        <strain evidence="1 2">ATCC 51603</strain>
    </source>
</reference>
<protein>
    <submittedName>
        <fullName evidence="1">Uncharacterized protein</fullName>
    </submittedName>
</protein>
<gene>
    <name evidence="1" type="ORF">M989_03295</name>
</gene>
<proteinExistence type="predicted"/>
<evidence type="ECO:0000313" key="2">
    <source>
        <dbReference type="Proteomes" id="UP000078386"/>
    </source>
</evidence>
<accession>A0A1B7JQF1</accession>